<feature type="compositionally biased region" description="Basic and acidic residues" evidence="1">
    <location>
        <begin position="422"/>
        <end position="437"/>
    </location>
</feature>
<keyword evidence="2" id="KW-0732">Signal</keyword>
<feature type="region of interest" description="Disordered" evidence="1">
    <location>
        <begin position="73"/>
        <end position="130"/>
    </location>
</feature>
<feature type="region of interest" description="Disordered" evidence="1">
    <location>
        <begin position="355"/>
        <end position="437"/>
    </location>
</feature>
<feature type="compositionally biased region" description="Low complexity" evidence="1">
    <location>
        <begin position="101"/>
        <end position="129"/>
    </location>
</feature>
<evidence type="ECO:0000313" key="4">
    <source>
        <dbReference type="Proteomes" id="UP000319160"/>
    </source>
</evidence>
<comment type="caution">
    <text evidence="3">The sequence shown here is derived from an EMBL/GenBank/DDBJ whole genome shotgun (WGS) entry which is preliminary data.</text>
</comment>
<dbReference type="AlphaFoldDB" id="A0A553IFK7"/>
<evidence type="ECO:0000256" key="1">
    <source>
        <dbReference type="SAM" id="MobiDB-lite"/>
    </source>
</evidence>
<name>A0A553IFK7_9PEZI</name>
<feature type="region of interest" description="Disordered" evidence="1">
    <location>
        <begin position="33"/>
        <end position="58"/>
    </location>
</feature>
<evidence type="ECO:0000313" key="3">
    <source>
        <dbReference type="EMBL" id="TRX98974.1"/>
    </source>
</evidence>
<gene>
    <name evidence="3" type="ORF">FHL15_000316</name>
</gene>
<dbReference type="EMBL" id="VFLP01000001">
    <property type="protein sequence ID" value="TRX98974.1"/>
    <property type="molecule type" value="Genomic_DNA"/>
</dbReference>
<feature type="compositionally biased region" description="Polar residues" evidence="1">
    <location>
        <begin position="46"/>
        <end position="58"/>
    </location>
</feature>
<feature type="chain" id="PRO_5021839783" evidence="2">
    <location>
        <begin position="18"/>
        <end position="515"/>
    </location>
</feature>
<reference evidence="4" key="1">
    <citation type="submission" date="2019-06" db="EMBL/GenBank/DDBJ databases">
        <title>Draft genome sequence of the griseofulvin-producing fungus Xylaria cubensis strain G536.</title>
        <authorList>
            <person name="Mead M.E."/>
            <person name="Raja H.A."/>
            <person name="Steenwyk J.L."/>
            <person name="Knowles S.L."/>
            <person name="Oberlies N.H."/>
            <person name="Rokas A."/>
        </authorList>
    </citation>
    <scope>NUCLEOTIDE SEQUENCE [LARGE SCALE GENOMIC DNA]</scope>
    <source>
        <strain evidence="4">G536</strain>
    </source>
</reference>
<feature type="compositionally biased region" description="Basic residues" evidence="1">
    <location>
        <begin position="412"/>
        <end position="421"/>
    </location>
</feature>
<sequence length="515" mass="57993">MSFPVALQSLLFYIASCAPCHQARHKYRMEQQAKRHREAKQRDNINRQGYQQPEPFSTNPYWAEEIRMGPHIDRKKYKPNGQQHVTGPDVVPSSLVPPNPTTKTTKPPATNPANTTATNPTNVEATNNTGTVNSASSWEIMYADDYSATNTLNSVDTVIVHDLNTSTTNTGTANTSTANTSITNTGTFRTLFTSTSTVSSVHENEKPNVDVGRDSEVVNITTHKAPSPAVIEDEAYRLSPDTLPTALPINWNHKRYQREDEELWGSEISRTGHKLMDAIKHAGSSAGRFIESSLGKDVKIETADDDEENSYFIPVNRPLNDYHPPIARRPPFKGKVQWMVQPPPPARLMEGKLRAGRDSSFGNPSPHVTPVNGKETRLPISRGSSMELKRTFNPGSSTSEPPLDEPELPVKPRSKRPRRPRRFWEPERSSTRSGWDDHIRPRPYGRFVNNPDAYDTCKFVKRPEFQKDGKTFIRPRLEMNCMPPESNGFSMYPVRDPVDSTYREELGIPRWTGSD</sequence>
<evidence type="ECO:0000256" key="2">
    <source>
        <dbReference type="SAM" id="SignalP"/>
    </source>
</evidence>
<protein>
    <submittedName>
        <fullName evidence="3">Uncharacterized protein</fullName>
    </submittedName>
</protein>
<organism evidence="3 4">
    <name type="scientific">Xylaria flabelliformis</name>
    <dbReference type="NCBI Taxonomy" id="2512241"/>
    <lineage>
        <taxon>Eukaryota</taxon>
        <taxon>Fungi</taxon>
        <taxon>Dikarya</taxon>
        <taxon>Ascomycota</taxon>
        <taxon>Pezizomycotina</taxon>
        <taxon>Sordariomycetes</taxon>
        <taxon>Xylariomycetidae</taxon>
        <taxon>Xylariales</taxon>
        <taxon>Xylariaceae</taxon>
        <taxon>Xylaria</taxon>
    </lineage>
</organism>
<dbReference type="Proteomes" id="UP000319160">
    <property type="component" value="Unassembled WGS sequence"/>
</dbReference>
<accession>A0A553IFK7</accession>
<dbReference type="OrthoDB" id="506431at2759"/>
<proteinExistence type="predicted"/>
<keyword evidence="4" id="KW-1185">Reference proteome</keyword>
<feature type="signal peptide" evidence="2">
    <location>
        <begin position="1"/>
        <end position="17"/>
    </location>
</feature>